<accession>A0A1G9J9M4</accession>
<gene>
    <name evidence="2" type="ORF">SAMN04487971_10937</name>
</gene>
<feature type="transmembrane region" description="Helical" evidence="1">
    <location>
        <begin position="82"/>
        <end position="100"/>
    </location>
</feature>
<sequence length="189" mass="20306">MGGTAGLIEALDTRSFSSVWYWLMLTVTWTWVSRGALGIPPELVRSLNRRGVGQADNSAALRLLDWVSLVAPRWQLMRDDGVVLLGVASFVLSMLAGLGFLYGLELAQALLLMMAPLMLLGWLRLQLAARLRATLAEAEGARLSVDEAAAQIAARITAHMRATLVLSGVAVATAAIWGTIWMAAHPNGL</sequence>
<reference evidence="3" key="1">
    <citation type="submission" date="2016-10" db="EMBL/GenBank/DDBJ databases">
        <authorList>
            <person name="Varghese N."/>
            <person name="Submissions S."/>
        </authorList>
    </citation>
    <scope>NUCLEOTIDE SEQUENCE [LARGE SCALE GENOMIC DNA]</scope>
    <source>
        <strain evidence="3">CGMCC 1.7655</strain>
    </source>
</reference>
<evidence type="ECO:0000313" key="2">
    <source>
        <dbReference type="EMBL" id="SDL33913.1"/>
    </source>
</evidence>
<evidence type="ECO:0008006" key="4">
    <source>
        <dbReference type="Google" id="ProtNLM"/>
    </source>
</evidence>
<proteinExistence type="predicted"/>
<dbReference type="STRING" id="525640.SAMN04487971_10937"/>
<organism evidence="2 3">
    <name type="scientific">Paracoccus chinensis</name>
    <dbReference type="NCBI Taxonomy" id="525640"/>
    <lineage>
        <taxon>Bacteria</taxon>
        <taxon>Pseudomonadati</taxon>
        <taxon>Pseudomonadota</taxon>
        <taxon>Alphaproteobacteria</taxon>
        <taxon>Rhodobacterales</taxon>
        <taxon>Paracoccaceae</taxon>
        <taxon>Paracoccus</taxon>
    </lineage>
</organism>
<evidence type="ECO:0000313" key="3">
    <source>
        <dbReference type="Proteomes" id="UP000199555"/>
    </source>
</evidence>
<dbReference type="RefSeq" id="WP_090755793.1">
    <property type="nucleotide sequence ID" value="NZ_FNGE01000009.1"/>
</dbReference>
<dbReference type="AlphaFoldDB" id="A0A1G9J9M4"/>
<dbReference type="Proteomes" id="UP000199555">
    <property type="component" value="Unassembled WGS sequence"/>
</dbReference>
<keyword evidence="1" id="KW-1133">Transmembrane helix</keyword>
<keyword evidence="1" id="KW-0472">Membrane</keyword>
<name>A0A1G9J9M4_9RHOB</name>
<keyword evidence="3" id="KW-1185">Reference proteome</keyword>
<feature type="transmembrane region" description="Helical" evidence="1">
    <location>
        <begin position="106"/>
        <end position="125"/>
    </location>
</feature>
<keyword evidence="1" id="KW-0812">Transmembrane</keyword>
<protein>
    <recommendedName>
        <fullName evidence="4">Component of SufBCD complex</fullName>
    </recommendedName>
</protein>
<evidence type="ECO:0000256" key="1">
    <source>
        <dbReference type="SAM" id="Phobius"/>
    </source>
</evidence>
<feature type="transmembrane region" description="Helical" evidence="1">
    <location>
        <begin position="164"/>
        <end position="184"/>
    </location>
</feature>
<dbReference type="OrthoDB" id="7847071at2"/>
<dbReference type="EMBL" id="FNGE01000009">
    <property type="protein sequence ID" value="SDL33913.1"/>
    <property type="molecule type" value="Genomic_DNA"/>
</dbReference>